<organism evidence="2 3">
    <name type="scientific">Bombyx mori</name>
    <name type="common">Silk moth</name>
    <dbReference type="NCBI Taxonomy" id="7091"/>
    <lineage>
        <taxon>Eukaryota</taxon>
        <taxon>Metazoa</taxon>
        <taxon>Ecdysozoa</taxon>
        <taxon>Arthropoda</taxon>
        <taxon>Hexapoda</taxon>
        <taxon>Insecta</taxon>
        <taxon>Pterygota</taxon>
        <taxon>Neoptera</taxon>
        <taxon>Endopterygota</taxon>
        <taxon>Lepidoptera</taxon>
        <taxon>Glossata</taxon>
        <taxon>Ditrysia</taxon>
        <taxon>Bombycoidea</taxon>
        <taxon>Bombycidae</taxon>
        <taxon>Bombycinae</taxon>
        <taxon>Bombyx</taxon>
    </lineage>
</organism>
<evidence type="ECO:0000313" key="3">
    <source>
        <dbReference type="Proteomes" id="UP000005204"/>
    </source>
</evidence>
<evidence type="ECO:0000256" key="1">
    <source>
        <dbReference type="SAM" id="SignalP"/>
    </source>
</evidence>
<feature type="chain" id="PRO_5035874904" evidence="1">
    <location>
        <begin position="19"/>
        <end position="162"/>
    </location>
</feature>
<dbReference type="AlphaFoldDB" id="A0A8R2LXR1"/>
<dbReference type="Proteomes" id="UP000005204">
    <property type="component" value="Unassembled WGS sequence"/>
</dbReference>
<accession>A0A8R2LXR1</accession>
<proteinExistence type="predicted"/>
<keyword evidence="1" id="KW-0732">Signal</keyword>
<reference evidence="2" key="2">
    <citation type="submission" date="2022-06" db="UniProtKB">
        <authorList>
            <consortium name="EnsemblMetazoa"/>
        </authorList>
    </citation>
    <scope>IDENTIFICATION</scope>
    <source>
        <strain evidence="2">p50T (Dazao)</strain>
    </source>
</reference>
<feature type="signal peptide" evidence="1">
    <location>
        <begin position="1"/>
        <end position="18"/>
    </location>
</feature>
<keyword evidence="3" id="KW-1185">Reference proteome</keyword>
<reference evidence="3" key="1">
    <citation type="journal article" date="2008" name="Insect Biochem. Mol. Biol.">
        <title>The genome of a lepidopteran model insect, the silkworm Bombyx mori.</title>
        <authorList>
            <consortium name="International Silkworm Genome Consortium"/>
        </authorList>
    </citation>
    <scope>NUCLEOTIDE SEQUENCE [LARGE SCALE GENOMIC DNA]</scope>
    <source>
        <strain evidence="3">p50T</strain>
    </source>
</reference>
<protein>
    <submittedName>
        <fullName evidence="2">Uncharacterized protein</fullName>
    </submittedName>
</protein>
<sequence>MEALVLVILFAMTAQSSHRTVHNFEEILLNPSETISNIRNRDKSSIRHFMDFVEEKLLHHSQALEQIMKIVHTNQELIEVLIEKLSYSLAKPTVPEKLYQHENRRNFVVQDNDENIFWRIGKNYSKYGNLFKNVIINDINHKADPKTLVEADPLPLTQVSGV</sequence>
<name>A0A8R2LXR1_BOMMO</name>
<evidence type="ECO:0000313" key="2">
    <source>
        <dbReference type="EnsemblMetazoa" id="XP_037867838.1"/>
    </source>
</evidence>
<dbReference type="EnsemblMetazoa" id="XM_038011910.1">
    <property type="protein sequence ID" value="XP_037867838.1"/>
    <property type="gene ID" value="LOC119628703"/>
</dbReference>